<evidence type="ECO:0008006" key="4">
    <source>
        <dbReference type="Google" id="ProtNLM"/>
    </source>
</evidence>
<feature type="compositionally biased region" description="Basic and acidic residues" evidence="1">
    <location>
        <begin position="98"/>
        <end position="114"/>
    </location>
</feature>
<evidence type="ECO:0000256" key="1">
    <source>
        <dbReference type="SAM" id="MobiDB-lite"/>
    </source>
</evidence>
<accession>A0A0C9TA02</accession>
<evidence type="ECO:0000313" key="3">
    <source>
        <dbReference type="Proteomes" id="UP000054279"/>
    </source>
</evidence>
<feature type="compositionally biased region" description="Basic and acidic residues" evidence="1">
    <location>
        <begin position="30"/>
        <end position="44"/>
    </location>
</feature>
<dbReference type="AlphaFoldDB" id="A0A0C9TA02"/>
<gene>
    <name evidence="2" type="ORF">M422DRAFT_273109</name>
</gene>
<dbReference type="EMBL" id="KN837394">
    <property type="protein sequence ID" value="KIJ25878.1"/>
    <property type="molecule type" value="Genomic_DNA"/>
</dbReference>
<feature type="compositionally biased region" description="Basic and acidic residues" evidence="1">
    <location>
        <begin position="322"/>
        <end position="334"/>
    </location>
</feature>
<organism evidence="2 3">
    <name type="scientific">Sphaerobolus stellatus (strain SS14)</name>
    <dbReference type="NCBI Taxonomy" id="990650"/>
    <lineage>
        <taxon>Eukaryota</taxon>
        <taxon>Fungi</taxon>
        <taxon>Dikarya</taxon>
        <taxon>Basidiomycota</taxon>
        <taxon>Agaricomycotina</taxon>
        <taxon>Agaricomycetes</taxon>
        <taxon>Phallomycetidae</taxon>
        <taxon>Geastrales</taxon>
        <taxon>Sphaerobolaceae</taxon>
        <taxon>Sphaerobolus</taxon>
    </lineage>
</organism>
<name>A0A0C9TA02_SPHS4</name>
<dbReference type="Proteomes" id="UP000054279">
    <property type="component" value="Unassembled WGS sequence"/>
</dbReference>
<feature type="region of interest" description="Disordered" evidence="1">
    <location>
        <begin position="92"/>
        <end position="151"/>
    </location>
</feature>
<protein>
    <recommendedName>
        <fullName evidence="4">Zn(2)-C6 fungal-type domain-containing protein</fullName>
    </recommendedName>
</protein>
<evidence type="ECO:0000313" key="2">
    <source>
        <dbReference type="EMBL" id="KIJ25878.1"/>
    </source>
</evidence>
<feature type="region of interest" description="Disordered" evidence="1">
    <location>
        <begin position="318"/>
        <end position="345"/>
    </location>
</feature>
<feature type="region of interest" description="Disordered" evidence="1">
    <location>
        <begin position="30"/>
        <end position="59"/>
    </location>
</feature>
<dbReference type="HOGENOM" id="CLU_041952_0_0_1"/>
<sequence>MTDLELPAHMLAWKASTDMKCMEEIPVGDPRRTVRGFEPDKKFDGPAPKLSFDNPYEDKEDHLNKKSLILYRCPDAGEQVAAAVKRKAEEAAWAQSKAQDDEAREKEKEKEKEAGPSNQAKGKAREMPRTPKKITPKKSQHEVRSESEEDEDEDKPQSCIYCMRKKIQCVPQAGKKVCVACGQHKMKCEFFDKTAWAVMEGSKQMVESVWELAGLERRWDAGRLKVIWHDHQRFMIEIEQWAAADARVLKLLELKSKGVEIPEDLEKRICTERDLVQGTHMEQLEDLTRRMDNIQKCTAWTKNGLPRLNPEVPPVAAQGIKRKGDNEGDRMEGGKKKKKKKVVETEEEESIMQWGVIGSGWKM</sequence>
<keyword evidence="3" id="KW-1185">Reference proteome</keyword>
<proteinExistence type="predicted"/>
<reference evidence="2 3" key="1">
    <citation type="submission" date="2014-06" db="EMBL/GenBank/DDBJ databases">
        <title>Evolutionary Origins and Diversification of the Mycorrhizal Mutualists.</title>
        <authorList>
            <consortium name="DOE Joint Genome Institute"/>
            <consortium name="Mycorrhizal Genomics Consortium"/>
            <person name="Kohler A."/>
            <person name="Kuo A."/>
            <person name="Nagy L.G."/>
            <person name="Floudas D."/>
            <person name="Copeland A."/>
            <person name="Barry K.W."/>
            <person name="Cichocki N."/>
            <person name="Veneault-Fourrey C."/>
            <person name="LaButti K."/>
            <person name="Lindquist E.A."/>
            <person name="Lipzen A."/>
            <person name="Lundell T."/>
            <person name="Morin E."/>
            <person name="Murat C."/>
            <person name="Riley R."/>
            <person name="Ohm R."/>
            <person name="Sun H."/>
            <person name="Tunlid A."/>
            <person name="Henrissat B."/>
            <person name="Grigoriev I.V."/>
            <person name="Hibbett D.S."/>
            <person name="Martin F."/>
        </authorList>
    </citation>
    <scope>NUCLEOTIDE SEQUENCE [LARGE SCALE GENOMIC DNA]</scope>
    <source>
        <strain evidence="2 3">SS14</strain>
    </source>
</reference>